<feature type="domain" description="Beta-lactamase class A catalytic" evidence="8">
    <location>
        <begin position="52"/>
        <end position="277"/>
    </location>
</feature>
<name>A0A6G9ANM5_9BACT</name>
<dbReference type="InterPro" id="IPR012338">
    <property type="entry name" value="Beta-lactam/transpept-like"/>
</dbReference>
<dbReference type="Proteomes" id="UP000501802">
    <property type="component" value="Chromosome"/>
</dbReference>
<evidence type="ECO:0000256" key="7">
    <source>
        <dbReference type="SAM" id="SignalP"/>
    </source>
</evidence>
<dbReference type="PRINTS" id="PR00118">
    <property type="entry name" value="BLACTAMASEA"/>
</dbReference>
<dbReference type="GO" id="GO:0030655">
    <property type="term" value="P:beta-lactam antibiotic catabolic process"/>
    <property type="evidence" value="ECO:0007669"/>
    <property type="project" value="InterPro"/>
</dbReference>
<evidence type="ECO:0000256" key="5">
    <source>
        <dbReference type="ARBA" id="ARBA00023251"/>
    </source>
</evidence>
<feature type="signal peptide" evidence="7">
    <location>
        <begin position="1"/>
        <end position="19"/>
    </location>
</feature>
<evidence type="ECO:0000313" key="9">
    <source>
        <dbReference type="EMBL" id="QIP14000.1"/>
    </source>
</evidence>
<evidence type="ECO:0000256" key="3">
    <source>
        <dbReference type="ARBA" id="ARBA00012865"/>
    </source>
</evidence>
<dbReference type="InterPro" id="IPR045155">
    <property type="entry name" value="Beta-lactam_cat"/>
</dbReference>
<dbReference type="InterPro" id="IPR023650">
    <property type="entry name" value="Beta-lactam_class-A_AS"/>
</dbReference>
<evidence type="ECO:0000256" key="6">
    <source>
        <dbReference type="RuleBase" id="RU361140"/>
    </source>
</evidence>
<dbReference type="PANTHER" id="PTHR35333:SF3">
    <property type="entry name" value="BETA-LACTAMASE-TYPE TRANSPEPTIDASE FOLD CONTAINING PROTEIN"/>
    <property type="match status" value="1"/>
</dbReference>
<dbReference type="EMBL" id="CP050063">
    <property type="protein sequence ID" value="QIP14000.1"/>
    <property type="molecule type" value="Genomic_DNA"/>
</dbReference>
<evidence type="ECO:0000256" key="1">
    <source>
        <dbReference type="ARBA" id="ARBA00001526"/>
    </source>
</evidence>
<keyword evidence="7" id="KW-0732">Signal</keyword>
<feature type="chain" id="PRO_5026167039" description="Beta-lactamase" evidence="7">
    <location>
        <begin position="20"/>
        <end position="304"/>
    </location>
</feature>
<dbReference type="AlphaFoldDB" id="A0A6G9ANM5"/>
<comment type="similarity">
    <text evidence="2 6">Belongs to the class-A beta-lactamase family.</text>
</comment>
<dbReference type="InterPro" id="IPR000871">
    <property type="entry name" value="Beta-lactam_class-A"/>
</dbReference>
<sequence>MIRHFLLPIVLLFSNPLLAQQKVTQSSNRGSVASLHNQIEQIAGAAQGRVGVAAMLLETGESVALLGDQRFPMQSVYKMPIGMAVLHLVDQGKVTLDQKVRVETIEYVSKRQHSPMRDQFPKGTDISVAELLRYSVSESDGSASDVLMRLAGGPKPIMAYFKSLGIKDIIIANTEKEIGGDNAVQYRNWAKPTEVVALLRLFQQGRGLSNSSRALLLRLMTETETGLHRLKGQLPAGTVVAHKTGTSWTVDGITAATNDVGLITLPTGQHIALAVFVSDSKADEKTREAVIAQIALATWNFWKK</sequence>
<accession>A0A6G9ANM5</accession>
<organism evidence="9 10">
    <name type="scientific">Spirosoma aureum</name>
    <dbReference type="NCBI Taxonomy" id="2692134"/>
    <lineage>
        <taxon>Bacteria</taxon>
        <taxon>Pseudomonadati</taxon>
        <taxon>Bacteroidota</taxon>
        <taxon>Cytophagia</taxon>
        <taxon>Cytophagales</taxon>
        <taxon>Cytophagaceae</taxon>
        <taxon>Spirosoma</taxon>
    </lineage>
</organism>
<evidence type="ECO:0000313" key="10">
    <source>
        <dbReference type="Proteomes" id="UP000501802"/>
    </source>
</evidence>
<gene>
    <name evidence="9" type="primary">bla</name>
    <name evidence="9" type="ORF">G8759_15960</name>
</gene>
<reference evidence="9 10" key="1">
    <citation type="submission" date="2020-03" db="EMBL/GenBank/DDBJ databases">
        <authorList>
            <person name="Kim M.K."/>
        </authorList>
    </citation>
    <scope>NUCLEOTIDE SEQUENCE [LARGE SCALE GENOMIC DNA]</scope>
    <source>
        <strain evidence="9 10">BT328</strain>
    </source>
</reference>
<protein>
    <recommendedName>
        <fullName evidence="3 6">Beta-lactamase</fullName>
        <ecNumber evidence="3 6">3.5.2.6</ecNumber>
    </recommendedName>
</protein>
<proteinExistence type="inferred from homology"/>
<dbReference type="PROSITE" id="PS00146">
    <property type="entry name" value="BETA_LACTAMASE_A"/>
    <property type="match status" value="1"/>
</dbReference>
<dbReference type="Pfam" id="PF13354">
    <property type="entry name" value="Beta-lactamase2"/>
    <property type="match status" value="1"/>
</dbReference>
<dbReference type="EC" id="3.5.2.6" evidence="3 6"/>
<dbReference type="RefSeq" id="WP_167209622.1">
    <property type="nucleotide sequence ID" value="NZ_CP050063.1"/>
</dbReference>
<dbReference type="PANTHER" id="PTHR35333">
    <property type="entry name" value="BETA-LACTAMASE"/>
    <property type="match status" value="1"/>
</dbReference>
<evidence type="ECO:0000256" key="2">
    <source>
        <dbReference type="ARBA" id="ARBA00009009"/>
    </source>
</evidence>
<keyword evidence="4 6" id="KW-0378">Hydrolase</keyword>
<comment type="catalytic activity">
    <reaction evidence="1 6">
        <text>a beta-lactam + H2O = a substituted beta-amino acid</text>
        <dbReference type="Rhea" id="RHEA:20401"/>
        <dbReference type="ChEBI" id="CHEBI:15377"/>
        <dbReference type="ChEBI" id="CHEBI:35627"/>
        <dbReference type="ChEBI" id="CHEBI:140347"/>
        <dbReference type="EC" id="3.5.2.6"/>
    </reaction>
</comment>
<keyword evidence="5 6" id="KW-0046">Antibiotic resistance</keyword>
<keyword evidence="10" id="KW-1185">Reference proteome</keyword>
<evidence type="ECO:0000259" key="8">
    <source>
        <dbReference type="Pfam" id="PF13354"/>
    </source>
</evidence>
<dbReference type="GO" id="GO:0046677">
    <property type="term" value="P:response to antibiotic"/>
    <property type="evidence" value="ECO:0007669"/>
    <property type="project" value="UniProtKB-UniRule"/>
</dbReference>
<dbReference type="SUPFAM" id="SSF56601">
    <property type="entry name" value="beta-lactamase/transpeptidase-like"/>
    <property type="match status" value="1"/>
</dbReference>
<dbReference type="KEGG" id="spib:G8759_15960"/>
<dbReference type="GO" id="GO:0008800">
    <property type="term" value="F:beta-lactamase activity"/>
    <property type="evidence" value="ECO:0007669"/>
    <property type="project" value="UniProtKB-UniRule"/>
</dbReference>
<dbReference type="Gene3D" id="3.40.710.10">
    <property type="entry name" value="DD-peptidase/beta-lactamase superfamily"/>
    <property type="match status" value="1"/>
</dbReference>
<dbReference type="NCBIfam" id="NF033103">
    <property type="entry name" value="bla_class_A"/>
    <property type="match status" value="1"/>
</dbReference>
<evidence type="ECO:0000256" key="4">
    <source>
        <dbReference type="ARBA" id="ARBA00022801"/>
    </source>
</evidence>